<protein>
    <recommendedName>
        <fullName evidence="6">Myosin motor domain-containing protein</fullName>
    </recommendedName>
</protein>
<name>A0A6V7P1V2_ANACO</name>
<dbReference type="SUPFAM" id="SSF52540">
    <property type="entry name" value="P-loop containing nucleoside triphosphate hydrolases"/>
    <property type="match status" value="1"/>
</dbReference>
<dbReference type="GO" id="GO:0000146">
    <property type="term" value="F:microfilament motor activity"/>
    <property type="evidence" value="ECO:0007669"/>
    <property type="project" value="TreeGrafter"/>
</dbReference>
<keyword evidence="4" id="KW-0505">Motor protein</keyword>
<keyword evidence="4" id="KW-0518">Myosin</keyword>
<evidence type="ECO:0000313" key="7">
    <source>
        <dbReference type="EMBL" id="CAD1824831.1"/>
    </source>
</evidence>
<dbReference type="GO" id="GO:0007015">
    <property type="term" value="P:actin filament organization"/>
    <property type="evidence" value="ECO:0007669"/>
    <property type="project" value="TreeGrafter"/>
</dbReference>
<dbReference type="GO" id="GO:0016020">
    <property type="term" value="C:membrane"/>
    <property type="evidence" value="ECO:0007669"/>
    <property type="project" value="TreeGrafter"/>
</dbReference>
<dbReference type="GO" id="GO:0016459">
    <property type="term" value="C:myosin complex"/>
    <property type="evidence" value="ECO:0007669"/>
    <property type="project" value="UniProtKB-KW"/>
</dbReference>
<keyword evidence="1" id="KW-0547">Nucleotide-binding</keyword>
<dbReference type="GO" id="GO:0005524">
    <property type="term" value="F:ATP binding"/>
    <property type="evidence" value="ECO:0007669"/>
    <property type="project" value="UniProtKB-KW"/>
</dbReference>
<evidence type="ECO:0000256" key="1">
    <source>
        <dbReference type="ARBA" id="ARBA00022741"/>
    </source>
</evidence>
<dbReference type="PANTHER" id="PTHR13140:SF772">
    <property type="entry name" value="MYOSIN-17"/>
    <property type="match status" value="1"/>
</dbReference>
<dbReference type="EMBL" id="LR862144">
    <property type="protein sequence ID" value="CAD1824831.1"/>
    <property type="molecule type" value="Genomic_DNA"/>
</dbReference>
<keyword evidence="2" id="KW-0067">ATP-binding</keyword>
<comment type="similarity">
    <text evidence="4">Belongs to the TRAFAC class myosin-kinesin ATPase superfamily. Myosin family.</text>
</comment>
<keyword evidence="3 4" id="KW-0009">Actin-binding</keyword>
<evidence type="ECO:0000256" key="4">
    <source>
        <dbReference type="PROSITE-ProRule" id="PRU00782"/>
    </source>
</evidence>
<feature type="region of interest" description="Disordered" evidence="5">
    <location>
        <begin position="88"/>
        <end position="107"/>
    </location>
</feature>
<reference evidence="7" key="1">
    <citation type="submission" date="2020-07" db="EMBL/GenBank/DDBJ databases">
        <authorList>
            <person name="Lin J."/>
        </authorList>
    </citation>
    <scope>NUCLEOTIDE SEQUENCE</scope>
</reference>
<dbReference type="GO" id="GO:0051015">
    <property type="term" value="F:actin filament binding"/>
    <property type="evidence" value="ECO:0007669"/>
    <property type="project" value="TreeGrafter"/>
</dbReference>
<feature type="region of interest" description="Disordered" evidence="5">
    <location>
        <begin position="132"/>
        <end position="162"/>
    </location>
</feature>
<evidence type="ECO:0000256" key="3">
    <source>
        <dbReference type="ARBA" id="ARBA00023203"/>
    </source>
</evidence>
<dbReference type="PANTHER" id="PTHR13140">
    <property type="entry name" value="MYOSIN"/>
    <property type="match status" value="1"/>
</dbReference>
<accession>A0A6V7P1V2</accession>
<comment type="caution">
    <text evidence="4">Lacks conserved residue(s) required for the propagation of feature annotation.</text>
</comment>
<gene>
    <name evidence="7" type="ORF">CB5_LOCUS8042</name>
</gene>
<dbReference type="Gene3D" id="1.20.120.720">
    <property type="entry name" value="Myosin VI head, motor domain, U50 subdomain"/>
    <property type="match status" value="1"/>
</dbReference>
<dbReference type="InterPro" id="IPR001609">
    <property type="entry name" value="Myosin_head_motor_dom-like"/>
</dbReference>
<feature type="domain" description="Myosin motor" evidence="6">
    <location>
        <begin position="1"/>
        <end position="162"/>
    </location>
</feature>
<feature type="compositionally biased region" description="Polar residues" evidence="5">
    <location>
        <begin position="153"/>
        <end position="162"/>
    </location>
</feature>
<evidence type="ECO:0000256" key="2">
    <source>
        <dbReference type="ARBA" id="ARBA00022840"/>
    </source>
</evidence>
<dbReference type="Pfam" id="PF00063">
    <property type="entry name" value="Myosin_head"/>
    <property type="match status" value="1"/>
</dbReference>
<sequence length="162" mass="17945">MLVDLINSSVIKDEKARFHLNTAAELLMCDSEKLEKALITRVIVTPEGVITRTLDPASAIVSRYGLAKTIYSRLFDWKVDERFLPSGDRVRLGEGPPKRRSRRRRDPVQIGGWSLAVTSSQATIACELKRNHLGEGPPKRRSCASSRGIASVNDPSQSGHHV</sequence>
<dbReference type="InterPro" id="IPR027417">
    <property type="entry name" value="P-loop_NTPase"/>
</dbReference>
<proteinExistence type="inferred from homology"/>
<dbReference type="GO" id="GO:0005737">
    <property type="term" value="C:cytoplasm"/>
    <property type="evidence" value="ECO:0007669"/>
    <property type="project" value="TreeGrafter"/>
</dbReference>
<dbReference type="PROSITE" id="PS51456">
    <property type="entry name" value="MYOSIN_MOTOR"/>
    <property type="match status" value="1"/>
</dbReference>
<organism evidence="7">
    <name type="scientific">Ananas comosus var. bracteatus</name>
    <name type="common">red pineapple</name>
    <dbReference type="NCBI Taxonomy" id="296719"/>
    <lineage>
        <taxon>Eukaryota</taxon>
        <taxon>Viridiplantae</taxon>
        <taxon>Streptophyta</taxon>
        <taxon>Embryophyta</taxon>
        <taxon>Tracheophyta</taxon>
        <taxon>Spermatophyta</taxon>
        <taxon>Magnoliopsida</taxon>
        <taxon>Liliopsida</taxon>
        <taxon>Poales</taxon>
        <taxon>Bromeliaceae</taxon>
        <taxon>Bromelioideae</taxon>
        <taxon>Ananas</taxon>
    </lineage>
</organism>
<evidence type="ECO:0000259" key="6">
    <source>
        <dbReference type="PROSITE" id="PS51456"/>
    </source>
</evidence>
<evidence type="ECO:0000256" key="5">
    <source>
        <dbReference type="SAM" id="MobiDB-lite"/>
    </source>
</evidence>
<dbReference type="AlphaFoldDB" id="A0A6V7P1V2"/>